<reference evidence="1" key="1">
    <citation type="submission" date="2018-10" db="EMBL/GenBank/DDBJ databases">
        <title>Hidden diversity of soil giant viruses.</title>
        <authorList>
            <person name="Schulz F."/>
            <person name="Alteio L."/>
            <person name="Goudeau D."/>
            <person name="Ryan E.M."/>
            <person name="Malmstrom R.R."/>
            <person name="Blanchard J."/>
            <person name="Woyke T."/>
        </authorList>
    </citation>
    <scope>NUCLEOTIDE SEQUENCE</scope>
    <source>
        <strain evidence="1">BAV1</strain>
    </source>
</reference>
<gene>
    <name evidence="1" type="ORF">Barrevirus2_2</name>
</gene>
<accession>A0A3G4ZTU8</accession>
<proteinExistence type="predicted"/>
<protein>
    <submittedName>
        <fullName evidence="1">Uncharacterized protein</fullName>
    </submittedName>
</protein>
<name>A0A3G4ZTU8_9VIRU</name>
<evidence type="ECO:0000313" key="1">
    <source>
        <dbReference type="EMBL" id="AYV76849.1"/>
    </source>
</evidence>
<sequence>MQTDIFLIERLGEHVFNIKSNLDDPKFKKLKAYKPKLKNEYTIYIHGALQLFIDKKTEKRFCIKVENNGVLLDNENKVMYVGNKITKMPIQSFPILNKYDAKISRSITVYDGHISLVQEMNKSDNKVISFMRIENDIDVASQLTKVIF</sequence>
<dbReference type="EMBL" id="MK071999">
    <property type="protein sequence ID" value="AYV76849.1"/>
    <property type="molecule type" value="Genomic_DNA"/>
</dbReference>
<organism evidence="1">
    <name type="scientific">Barrevirus sp</name>
    <dbReference type="NCBI Taxonomy" id="2487763"/>
    <lineage>
        <taxon>Viruses</taxon>
        <taxon>Varidnaviria</taxon>
        <taxon>Bamfordvirae</taxon>
        <taxon>Nucleocytoviricota</taxon>
        <taxon>Megaviricetes</taxon>
        <taxon>Imitervirales</taxon>
        <taxon>Mimiviridae</taxon>
        <taxon>Klosneuvirinae</taxon>
    </lineage>
</organism>